<evidence type="ECO:0000313" key="3">
    <source>
        <dbReference type="RefSeq" id="XP_052740780.1"/>
    </source>
</evidence>
<reference evidence="3" key="1">
    <citation type="submission" date="2025-08" db="UniProtKB">
        <authorList>
            <consortium name="RefSeq"/>
        </authorList>
    </citation>
    <scope>IDENTIFICATION</scope>
</reference>
<proteinExistence type="predicted"/>
<name>A0ABM3LNY9_BICAN</name>
<feature type="compositionally biased region" description="Basic residues" evidence="1">
    <location>
        <begin position="50"/>
        <end position="61"/>
    </location>
</feature>
<organism evidence="2 3">
    <name type="scientific">Bicyclus anynana</name>
    <name type="common">Squinting bush brown butterfly</name>
    <dbReference type="NCBI Taxonomy" id="110368"/>
    <lineage>
        <taxon>Eukaryota</taxon>
        <taxon>Metazoa</taxon>
        <taxon>Ecdysozoa</taxon>
        <taxon>Arthropoda</taxon>
        <taxon>Hexapoda</taxon>
        <taxon>Insecta</taxon>
        <taxon>Pterygota</taxon>
        <taxon>Neoptera</taxon>
        <taxon>Endopterygota</taxon>
        <taxon>Lepidoptera</taxon>
        <taxon>Glossata</taxon>
        <taxon>Ditrysia</taxon>
        <taxon>Papilionoidea</taxon>
        <taxon>Nymphalidae</taxon>
        <taxon>Satyrinae</taxon>
        <taxon>Satyrini</taxon>
        <taxon>Mycalesina</taxon>
        <taxon>Bicyclus</taxon>
    </lineage>
</organism>
<dbReference type="Proteomes" id="UP001652582">
    <property type="component" value="Chromosome 12"/>
</dbReference>
<gene>
    <name evidence="3" type="primary">LOC128198031</name>
</gene>
<dbReference type="GeneID" id="128198031"/>
<protein>
    <submittedName>
        <fullName evidence="3">Uncharacterized protein LOC128198031</fullName>
    </submittedName>
</protein>
<feature type="compositionally biased region" description="Polar residues" evidence="1">
    <location>
        <begin position="31"/>
        <end position="47"/>
    </location>
</feature>
<evidence type="ECO:0000256" key="1">
    <source>
        <dbReference type="SAM" id="MobiDB-lite"/>
    </source>
</evidence>
<dbReference type="RefSeq" id="XP_052740780.1">
    <property type="nucleotide sequence ID" value="XM_052884820.1"/>
</dbReference>
<feature type="region of interest" description="Disordered" evidence="1">
    <location>
        <begin position="31"/>
        <end position="103"/>
    </location>
</feature>
<evidence type="ECO:0000313" key="2">
    <source>
        <dbReference type="Proteomes" id="UP001652582"/>
    </source>
</evidence>
<accession>A0ABM3LNY9</accession>
<sequence>MIALYKKRCGSDINHFCYFQLKCQEHQKPVSMSTVSGNPFDSDNESGSVKKSKVKKTTKKPPRAEKPAQKQKKALQSDSDSEPEQSKIIKKRRQILDSEEENEPIRASALRSYFSRRVGTGYTLQRADPTKTGEYYIELRVYNAREAETQGADRWKRALITCKSAVEGDSATWRAVTKLVTAVKEEYSSVQPILYPYNVF</sequence>
<keyword evidence="2" id="KW-1185">Reference proteome</keyword>